<keyword evidence="2" id="KW-1185">Reference proteome</keyword>
<name>A0ACB7WUK2_DIOAL</name>
<sequence>MPESNSPIIPKPESGLHPLIHLLLHAALSSSAYLLAALLRLPSLLLHGLHTYIHPDSPSASSLRAAIRRPDAPSEPQPRRPRSKPHLRSDDFDESKAQLLRLRLSDSDLPSRLHFPLFRSAFLSSAAALPNLALPLFPPIPFLAAVLAFSYLLFALVKLSFDRSSSKQSEKQLSLLSGFIGFLFSLFILFFLAPSLLDFDLGQSEIARFAVATIAGALSVLIFFPALRFSRAFWLGTDQFRWNLSVVSCPAPIRFLLFLAILTNIAAPLLWFNPVTSVFPSEIREFRVWVLATAAVSQLVVLRSNVQMYLNESVLCWYQRLHSSRVPDMDYARAKIFLHNHYICLVVLQCFAPSTMVLLLLGLSQMKGNLFSGALSFLDGLQDCSDVLKGMALFVAWWIVFVSAVFTMINLALYRSGFIIFS</sequence>
<protein>
    <submittedName>
        <fullName evidence="1">Uncharacterized protein</fullName>
    </submittedName>
</protein>
<dbReference type="Proteomes" id="UP000827976">
    <property type="component" value="Chromosome 1"/>
</dbReference>
<reference evidence="2" key="1">
    <citation type="journal article" date="2022" name="Nat. Commun.">
        <title>Chromosome evolution and the genetic basis of agronomically important traits in greater yam.</title>
        <authorList>
            <person name="Bredeson J.V."/>
            <person name="Lyons J.B."/>
            <person name="Oniyinde I.O."/>
            <person name="Okereke N.R."/>
            <person name="Kolade O."/>
            <person name="Nnabue I."/>
            <person name="Nwadili C.O."/>
            <person name="Hribova E."/>
            <person name="Parker M."/>
            <person name="Nwogha J."/>
            <person name="Shu S."/>
            <person name="Carlson J."/>
            <person name="Kariba R."/>
            <person name="Muthemba S."/>
            <person name="Knop K."/>
            <person name="Barton G.J."/>
            <person name="Sherwood A.V."/>
            <person name="Lopez-Montes A."/>
            <person name="Asiedu R."/>
            <person name="Jamnadass R."/>
            <person name="Muchugi A."/>
            <person name="Goodstein D."/>
            <person name="Egesi C.N."/>
            <person name="Featherston J."/>
            <person name="Asfaw A."/>
            <person name="Simpson G.G."/>
            <person name="Dolezel J."/>
            <person name="Hendre P.S."/>
            <person name="Van Deynze A."/>
            <person name="Kumar P.L."/>
            <person name="Obidiegwu J.E."/>
            <person name="Bhattacharjee R."/>
            <person name="Rokhsar D.S."/>
        </authorList>
    </citation>
    <scope>NUCLEOTIDE SEQUENCE [LARGE SCALE GENOMIC DNA]</scope>
    <source>
        <strain evidence="2">cv. TDa95/00328</strain>
    </source>
</reference>
<comment type="caution">
    <text evidence="1">The sequence shown here is derived from an EMBL/GenBank/DDBJ whole genome shotgun (WGS) entry which is preliminary data.</text>
</comment>
<proteinExistence type="predicted"/>
<accession>A0ACB7WUK2</accession>
<organism evidence="1 2">
    <name type="scientific">Dioscorea alata</name>
    <name type="common">Purple yam</name>
    <dbReference type="NCBI Taxonomy" id="55571"/>
    <lineage>
        <taxon>Eukaryota</taxon>
        <taxon>Viridiplantae</taxon>
        <taxon>Streptophyta</taxon>
        <taxon>Embryophyta</taxon>
        <taxon>Tracheophyta</taxon>
        <taxon>Spermatophyta</taxon>
        <taxon>Magnoliopsida</taxon>
        <taxon>Liliopsida</taxon>
        <taxon>Dioscoreales</taxon>
        <taxon>Dioscoreaceae</taxon>
        <taxon>Dioscorea</taxon>
    </lineage>
</organism>
<evidence type="ECO:0000313" key="1">
    <source>
        <dbReference type="EMBL" id="KAH7692391.1"/>
    </source>
</evidence>
<evidence type="ECO:0000313" key="2">
    <source>
        <dbReference type="Proteomes" id="UP000827976"/>
    </source>
</evidence>
<dbReference type="EMBL" id="CM037011">
    <property type="protein sequence ID" value="KAH7692391.1"/>
    <property type="molecule type" value="Genomic_DNA"/>
</dbReference>
<gene>
    <name evidence="1" type="ORF">IHE45_01G063900</name>
</gene>